<gene>
    <name evidence="2" type="ORF">FHR34_003816</name>
</gene>
<sequence length="43" mass="4281">MGLRAAGPPAQPARACQRTPGAVPFATGARAADPITHNAKGLN</sequence>
<proteinExistence type="predicted"/>
<accession>A0A7W7VWC5</accession>
<feature type="region of interest" description="Disordered" evidence="1">
    <location>
        <begin position="1"/>
        <end position="43"/>
    </location>
</feature>
<protein>
    <submittedName>
        <fullName evidence="2">Uncharacterized protein</fullName>
    </submittedName>
</protein>
<keyword evidence="3" id="KW-1185">Reference proteome</keyword>
<name>A0A7W7VWC5_KITKI</name>
<dbReference type="Proteomes" id="UP000540506">
    <property type="component" value="Unassembled WGS sequence"/>
</dbReference>
<evidence type="ECO:0000256" key="1">
    <source>
        <dbReference type="SAM" id="MobiDB-lite"/>
    </source>
</evidence>
<reference evidence="2 3" key="1">
    <citation type="submission" date="2020-08" db="EMBL/GenBank/DDBJ databases">
        <title>Sequencing the genomes of 1000 actinobacteria strains.</title>
        <authorList>
            <person name="Klenk H.-P."/>
        </authorList>
    </citation>
    <scope>NUCLEOTIDE SEQUENCE [LARGE SCALE GENOMIC DNA]</scope>
    <source>
        <strain evidence="2 3">DSM 41654</strain>
    </source>
</reference>
<feature type="compositionally biased region" description="Low complexity" evidence="1">
    <location>
        <begin position="1"/>
        <end position="18"/>
    </location>
</feature>
<evidence type="ECO:0000313" key="2">
    <source>
        <dbReference type="EMBL" id="MBB4924823.1"/>
    </source>
</evidence>
<evidence type="ECO:0000313" key="3">
    <source>
        <dbReference type="Proteomes" id="UP000540506"/>
    </source>
</evidence>
<dbReference type="AlphaFoldDB" id="A0A7W7VWC5"/>
<organism evidence="2 3">
    <name type="scientific">Kitasatospora kifunensis</name>
    <name type="common">Streptomyces kifunensis</name>
    <dbReference type="NCBI Taxonomy" id="58351"/>
    <lineage>
        <taxon>Bacteria</taxon>
        <taxon>Bacillati</taxon>
        <taxon>Actinomycetota</taxon>
        <taxon>Actinomycetes</taxon>
        <taxon>Kitasatosporales</taxon>
        <taxon>Streptomycetaceae</taxon>
        <taxon>Kitasatospora</taxon>
    </lineage>
</organism>
<comment type="caution">
    <text evidence="2">The sequence shown here is derived from an EMBL/GenBank/DDBJ whole genome shotgun (WGS) entry which is preliminary data.</text>
</comment>
<dbReference type="EMBL" id="JACHJV010000001">
    <property type="protein sequence ID" value="MBB4924823.1"/>
    <property type="molecule type" value="Genomic_DNA"/>
</dbReference>